<protein>
    <submittedName>
        <fullName evidence="1">Citrate lyase subunit alpha</fullName>
    </submittedName>
</protein>
<dbReference type="Pfam" id="PF04223">
    <property type="entry name" value="CitF"/>
    <property type="match status" value="1"/>
</dbReference>
<reference evidence="1 2" key="1">
    <citation type="journal article" date="2013" name="PLoS ONE">
        <title>Lactobacillus paracasei comparative genomics: towards species pan-genome definition and exploitation of diversity.</title>
        <authorList>
            <person name="Smokvina T."/>
            <person name="Wels M."/>
            <person name="Polka J."/>
            <person name="Chervaux C."/>
            <person name="Brisse S."/>
            <person name="Boekhorst J."/>
            <person name="van Hylckama Vlieg J.E."/>
            <person name="Siezen R.J."/>
        </authorList>
    </citation>
    <scope>NUCLEOTIDE SEQUENCE [LARGE SCALE GENOMIC DNA]</scope>
    <source>
        <strain evidence="1 2">Lpp41</strain>
    </source>
</reference>
<name>A0A829H8Z6_LACPA</name>
<dbReference type="InterPro" id="IPR037171">
    <property type="entry name" value="NagB/RpiA_transferase-like"/>
</dbReference>
<proteinExistence type="predicted"/>
<organism evidence="1 2">
    <name type="scientific">Lacticaseibacillus paracasei subsp. paracasei Lpp41</name>
    <dbReference type="NCBI Taxonomy" id="1256208"/>
    <lineage>
        <taxon>Bacteria</taxon>
        <taxon>Bacillati</taxon>
        <taxon>Bacillota</taxon>
        <taxon>Bacilli</taxon>
        <taxon>Lactobacillales</taxon>
        <taxon>Lactobacillaceae</taxon>
        <taxon>Lacticaseibacillus</taxon>
    </lineage>
</organism>
<comment type="caution">
    <text evidence="1">The sequence shown here is derived from an EMBL/GenBank/DDBJ whole genome shotgun (WGS) entry which is preliminary data.</text>
</comment>
<dbReference type="SUPFAM" id="SSF100950">
    <property type="entry name" value="NagB/RpiA/CoA transferase-like"/>
    <property type="match status" value="1"/>
</dbReference>
<dbReference type="GO" id="GO:0005737">
    <property type="term" value="C:cytoplasm"/>
    <property type="evidence" value="ECO:0007669"/>
    <property type="project" value="InterPro"/>
</dbReference>
<gene>
    <name evidence="1" type="ORF">Lpp41_04658</name>
</gene>
<dbReference type="InterPro" id="IPR006472">
    <property type="entry name" value="Citrate_lyase_asu"/>
</dbReference>
<keyword evidence="1" id="KW-0456">Lyase</keyword>
<dbReference type="GO" id="GO:0006084">
    <property type="term" value="P:acetyl-CoA metabolic process"/>
    <property type="evidence" value="ECO:0007669"/>
    <property type="project" value="InterPro"/>
</dbReference>
<evidence type="ECO:0000313" key="2">
    <source>
        <dbReference type="Proteomes" id="UP000014244"/>
    </source>
</evidence>
<dbReference type="GO" id="GO:0016829">
    <property type="term" value="F:lyase activity"/>
    <property type="evidence" value="ECO:0007669"/>
    <property type="project" value="UniProtKB-KW"/>
</dbReference>
<dbReference type="Gene3D" id="3.40.1080.10">
    <property type="entry name" value="Glutaconate Coenzyme A-transferase"/>
    <property type="match status" value="1"/>
</dbReference>
<dbReference type="GO" id="GO:0009346">
    <property type="term" value="C:ATP-independent citrate lyase complex"/>
    <property type="evidence" value="ECO:0007669"/>
    <property type="project" value="InterPro"/>
</dbReference>
<dbReference type="PANTHER" id="PTHR40596">
    <property type="entry name" value="CITRATE LYASE ALPHA CHAIN"/>
    <property type="match status" value="1"/>
</dbReference>
<feature type="non-terminal residue" evidence="1">
    <location>
        <position position="1"/>
    </location>
</feature>
<evidence type="ECO:0000313" key="1">
    <source>
        <dbReference type="EMBL" id="EPC74202.1"/>
    </source>
</evidence>
<sequence length="107" mass="11616">AACKMSMVIAPLVRGRIPTIVENVNTVVTPGASVDVVVTEVGVAINPARTDLIEMFKNLKVPLFSIEDLKKMAYQITGTPEAIEYGDKVVALIEYRDGTLIDVVRNV</sequence>
<accession>A0A829H8Z6</accession>
<dbReference type="AlphaFoldDB" id="A0A829H8Z6"/>
<dbReference type="EMBL" id="ANKE01000233">
    <property type="protein sequence ID" value="EPC74202.1"/>
    <property type="molecule type" value="Genomic_DNA"/>
</dbReference>
<dbReference type="GO" id="GO:0008814">
    <property type="term" value="F:citrate CoA-transferase activity"/>
    <property type="evidence" value="ECO:0007669"/>
    <property type="project" value="InterPro"/>
</dbReference>
<dbReference type="PANTHER" id="PTHR40596:SF1">
    <property type="entry name" value="CITRATE LYASE ALPHA CHAIN"/>
    <property type="match status" value="1"/>
</dbReference>
<dbReference type="Proteomes" id="UP000014244">
    <property type="component" value="Unassembled WGS sequence"/>
</dbReference>